<evidence type="ECO:0000259" key="2">
    <source>
        <dbReference type="PROSITE" id="PS50238"/>
    </source>
</evidence>
<evidence type="ECO:0000313" key="3">
    <source>
        <dbReference type="EMBL" id="KTW29382.1"/>
    </source>
</evidence>
<keyword evidence="4" id="KW-1185">Reference proteome</keyword>
<dbReference type="GO" id="GO:0060237">
    <property type="term" value="P:regulation of fungal-type cell wall organization"/>
    <property type="evidence" value="ECO:0007669"/>
    <property type="project" value="TreeGrafter"/>
</dbReference>
<dbReference type="VEuPathDB" id="FungiDB:T552_01336"/>
<dbReference type="Gene3D" id="1.10.555.10">
    <property type="entry name" value="Rho GTPase activation protein"/>
    <property type="match status" value="1"/>
</dbReference>
<dbReference type="PANTHER" id="PTHR15228:SF25">
    <property type="entry name" value="F-BAR DOMAIN-CONTAINING PROTEIN"/>
    <property type="match status" value="1"/>
</dbReference>
<accession>A0A0W4ZM51</accession>
<dbReference type="PROSITE" id="PS50238">
    <property type="entry name" value="RHOGAP"/>
    <property type="match status" value="1"/>
</dbReference>
<dbReference type="PANTHER" id="PTHR15228">
    <property type="entry name" value="SPERMATHECAL PHYSIOLOGY VARIANT"/>
    <property type="match status" value="1"/>
</dbReference>
<evidence type="ECO:0000256" key="1">
    <source>
        <dbReference type="ARBA" id="ARBA00022468"/>
    </source>
</evidence>
<evidence type="ECO:0000313" key="4">
    <source>
        <dbReference type="Proteomes" id="UP000054454"/>
    </source>
</evidence>
<dbReference type="EMBL" id="LFVZ01000005">
    <property type="protein sequence ID" value="KTW29382.1"/>
    <property type="molecule type" value="Genomic_DNA"/>
</dbReference>
<dbReference type="RefSeq" id="XP_018226575.1">
    <property type="nucleotide sequence ID" value="XM_018369923.1"/>
</dbReference>
<dbReference type="InterPro" id="IPR000198">
    <property type="entry name" value="RhoGAP_dom"/>
</dbReference>
<proteinExistence type="predicted"/>
<organism evidence="3 4">
    <name type="scientific">Pneumocystis carinii (strain B80)</name>
    <name type="common">Rat pneumocystis pneumonia agent</name>
    <name type="synonym">Pneumocystis carinii f. sp. carinii</name>
    <dbReference type="NCBI Taxonomy" id="1408658"/>
    <lineage>
        <taxon>Eukaryota</taxon>
        <taxon>Fungi</taxon>
        <taxon>Dikarya</taxon>
        <taxon>Ascomycota</taxon>
        <taxon>Taphrinomycotina</taxon>
        <taxon>Pneumocystomycetes</taxon>
        <taxon>Pneumocystaceae</taxon>
        <taxon>Pneumocystis</taxon>
    </lineage>
</organism>
<dbReference type="AlphaFoldDB" id="A0A0W4ZM51"/>
<protein>
    <recommendedName>
        <fullName evidence="2">Rho-GAP domain-containing protein</fullName>
    </recommendedName>
</protein>
<keyword evidence="1" id="KW-0343">GTPase activation</keyword>
<name>A0A0W4ZM51_PNEC8</name>
<dbReference type="GO" id="GO:0007165">
    <property type="term" value="P:signal transduction"/>
    <property type="evidence" value="ECO:0007669"/>
    <property type="project" value="InterPro"/>
</dbReference>
<dbReference type="Proteomes" id="UP000054454">
    <property type="component" value="Unassembled WGS sequence"/>
</dbReference>
<dbReference type="SUPFAM" id="SSF48350">
    <property type="entry name" value="GTPase activation domain, GAP"/>
    <property type="match status" value="1"/>
</dbReference>
<dbReference type="SMART" id="SM00324">
    <property type="entry name" value="RhoGAP"/>
    <property type="match status" value="1"/>
</dbReference>
<feature type="domain" description="Rho-GAP" evidence="2">
    <location>
        <begin position="58"/>
        <end position="253"/>
    </location>
</feature>
<dbReference type="OrthoDB" id="3196451at2759"/>
<dbReference type="Pfam" id="PF00620">
    <property type="entry name" value="RhoGAP"/>
    <property type="match status" value="1"/>
</dbReference>
<gene>
    <name evidence="3" type="ORF">T552_01336</name>
</gene>
<dbReference type="GeneID" id="28936125"/>
<sequence>MQEKGQKSVDTMTLNQKVSLFLWWRQFKEKQGWKKLTTEKTKGIFGVPLQISLRYANVAISFIDNNENSMIYGHIPIVVAKCGAFLKENAKDVEGIFRLNGSAKRCKELQTIFDTPPKYGRNLEWDGFTVHDAASILRRYLNYLPEPIIPLKFYEPFRKPLKNESYDKEKYISIYKRLITLLPPINRQLLLYILDLLAVFASKSEENLMTVSNLSSIFQPGILSHPEHDMSPKDYFLSQKVLIFLVDNQDHFLMNTAGTDPGLVASLARCRDSDILDAASTINSLKFVSRKKHNVLKKIPHISSKNLRFHMSKRSKSMNFNLKKSFQFLLRSNTLPNKSQCIKIDSHVIRDLVSPKNVKTSKSSKFSSYKLSVDDKTFYNKIKRRNSYSSPGTSTEDIHMYSIPRNSKNTKSLIYTFSSSLVDAFRPSKLQNKSLYKTMPINLSSSSLKTIGTCSNTSPLKLEVHRSSQSIHSTHSRTVSIPSSLASEDKLSRDSSIFTKKVTRKDSSGDARYI</sequence>
<dbReference type="InterPro" id="IPR051025">
    <property type="entry name" value="RhoGAP"/>
</dbReference>
<dbReference type="GO" id="GO:0005096">
    <property type="term" value="F:GTPase activator activity"/>
    <property type="evidence" value="ECO:0007669"/>
    <property type="project" value="UniProtKB-KW"/>
</dbReference>
<dbReference type="GO" id="GO:0032153">
    <property type="term" value="C:cell division site"/>
    <property type="evidence" value="ECO:0007669"/>
    <property type="project" value="UniProtKB-ARBA"/>
</dbReference>
<reference evidence="4" key="1">
    <citation type="journal article" date="2016" name="Nat. Commun.">
        <title>Genome analysis of three Pneumocystis species reveals adaptation mechanisms to life exclusively in mammalian hosts.</title>
        <authorList>
            <person name="Ma L."/>
            <person name="Chen Z."/>
            <person name="Huang D.W."/>
            <person name="Kutty G."/>
            <person name="Ishihara M."/>
            <person name="Wang H."/>
            <person name="Abouelleil A."/>
            <person name="Bishop L."/>
            <person name="Davey E."/>
            <person name="Deng R."/>
            <person name="Deng X."/>
            <person name="Fan L."/>
            <person name="Fantoni G."/>
            <person name="Fitzgerald M."/>
            <person name="Gogineni E."/>
            <person name="Goldberg J.M."/>
            <person name="Handley G."/>
            <person name="Hu X."/>
            <person name="Huber C."/>
            <person name="Jiao X."/>
            <person name="Jones K."/>
            <person name="Levin J.Z."/>
            <person name="Liu Y."/>
            <person name="Macdonald P."/>
            <person name="Melnikov A."/>
            <person name="Raley C."/>
            <person name="Sassi M."/>
            <person name="Sherman B.T."/>
            <person name="Song X."/>
            <person name="Sykes S."/>
            <person name="Tran B."/>
            <person name="Walsh L."/>
            <person name="Xia Y."/>
            <person name="Yang J."/>
            <person name="Young S."/>
            <person name="Zeng Q."/>
            <person name="Zheng X."/>
            <person name="Stephens R."/>
            <person name="Nusbaum C."/>
            <person name="Birren B.W."/>
            <person name="Azadi P."/>
            <person name="Lempicki R.A."/>
            <person name="Cuomo C.A."/>
            <person name="Kovacs J.A."/>
        </authorList>
    </citation>
    <scope>NUCLEOTIDE SEQUENCE [LARGE SCALE GENOMIC DNA]</scope>
    <source>
        <strain evidence="4">B80</strain>
    </source>
</reference>
<dbReference type="GO" id="GO:0005938">
    <property type="term" value="C:cell cortex"/>
    <property type="evidence" value="ECO:0007669"/>
    <property type="project" value="TreeGrafter"/>
</dbReference>
<dbReference type="InterPro" id="IPR008936">
    <property type="entry name" value="Rho_GTPase_activation_prot"/>
</dbReference>
<comment type="caution">
    <text evidence="3">The sequence shown here is derived from an EMBL/GenBank/DDBJ whole genome shotgun (WGS) entry which is preliminary data.</text>
</comment>